<organism evidence="3 4">
    <name type="scientific">Marasmius crinis-equi</name>
    <dbReference type="NCBI Taxonomy" id="585013"/>
    <lineage>
        <taxon>Eukaryota</taxon>
        <taxon>Fungi</taxon>
        <taxon>Dikarya</taxon>
        <taxon>Basidiomycota</taxon>
        <taxon>Agaricomycotina</taxon>
        <taxon>Agaricomycetes</taxon>
        <taxon>Agaricomycetidae</taxon>
        <taxon>Agaricales</taxon>
        <taxon>Marasmiineae</taxon>
        <taxon>Marasmiaceae</taxon>
        <taxon>Marasmius</taxon>
    </lineage>
</organism>
<gene>
    <name evidence="3" type="ORF">V5O48_008233</name>
</gene>
<name>A0ABR3FEP4_9AGAR</name>
<reference evidence="3 4" key="1">
    <citation type="submission" date="2024-02" db="EMBL/GenBank/DDBJ databases">
        <title>A draft genome for the cacao thread blight pathogen Marasmius crinis-equi.</title>
        <authorList>
            <person name="Cohen S.P."/>
            <person name="Baruah I.K."/>
            <person name="Amoako-Attah I."/>
            <person name="Bukari Y."/>
            <person name="Meinhardt L.W."/>
            <person name="Bailey B.A."/>
        </authorList>
    </citation>
    <scope>NUCLEOTIDE SEQUENCE [LARGE SCALE GENOMIC DNA]</scope>
    <source>
        <strain evidence="3 4">GH-76</strain>
    </source>
</reference>
<feature type="coiled-coil region" evidence="1">
    <location>
        <begin position="33"/>
        <end position="113"/>
    </location>
</feature>
<feature type="compositionally biased region" description="Polar residues" evidence="2">
    <location>
        <begin position="214"/>
        <end position="223"/>
    </location>
</feature>
<feature type="region of interest" description="Disordered" evidence="2">
    <location>
        <begin position="169"/>
        <end position="240"/>
    </location>
</feature>
<dbReference type="Proteomes" id="UP001465976">
    <property type="component" value="Unassembled WGS sequence"/>
</dbReference>
<evidence type="ECO:0000256" key="2">
    <source>
        <dbReference type="SAM" id="MobiDB-lite"/>
    </source>
</evidence>
<feature type="compositionally biased region" description="Polar residues" evidence="2">
    <location>
        <begin position="258"/>
        <end position="269"/>
    </location>
</feature>
<evidence type="ECO:0000256" key="1">
    <source>
        <dbReference type="SAM" id="Coils"/>
    </source>
</evidence>
<evidence type="ECO:0000313" key="4">
    <source>
        <dbReference type="Proteomes" id="UP001465976"/>
    </source>
</evidence>
<dbReference type="InterPro" id="IPR042448">
    <property type="entry name" value="CCNB1IP1"/>
</dbReference>
<accession>A0ABR3FEP4</accession>
<dbReference type="PANTHER" id="PTHR14305:SF0">
    <property type="entry name" value="E3 UBIQUITIN-PROTEIN LIGASE CCNB1IP1"/>
    <property type="match status" value="1"/>
</dbReference>
<dbReference type="EMBL" id="JBAHYK010000472">
    <property type="protein sequence ID" value="KAL0573714.1"/>
    <property type="molecule type" value="Genomic_DNA"/>
</dbReference>
<comment type="caution">
    <text evidence="3">The sequence shown here is derived from an EMBL/GenBank/DDBJ whole genome shotgun (WGS) entry which is preliminary data.</text>
</comment>
<evidence type="ECO:0000313" key="3">
    <source>
        <dbReference type="EMBL" id="KAL0573714.1"/>
    </source>
</evidence>
<sequence length="304" mass="33801">MSSVPPIRHQTTTVTSHLNRAIAFWQYQIHQENTFQQAVLRNLNDKNSQLQKQLDSVVREANSEIALLNNKRAELERDLEVEKRKVRDLQEANRESEKEYQKLKTQLDKIKRKTVLAPSLATNLNTSTNEEPRAMKPFPPGATNTMDIGAVVGGMEANGIQRTPLVNRTGTFQGFQPRVGRSSSTGSGEGQVWAQPALQQQQHAPQRGWARPGNMQQPTNRRSSLAVDPSARSGYISDRSDSANEVENLLVTGDHGPSYTNRISASSGWQAPPNVQRPRPSAGAQPQRSGSYVLNLAWLNLHLL</sequence>
<keyword evidence="1" id="KW-0175">Coiled coil</keyword>
<proteinExistence type="predicted"/>
<feature type="region of interest" description="Disordered" evidence="2">
    <location>
        <begin position="253"/>
        <end position="289"/>
    </location>
</feature>
<protein>
    <submittedName>
        <fullName evidence="3">Uncharacterized protein</fullName>
    </submittedName>
</protein>
<feature type="compositionally biased region" description="Low complexity" evidence="2">
    <location>
        <begin position="194"/>
        <end position="206"/>
    </location>
</feature>
<keyword evidence="4" id="KW-1185">Reference proteome</keyword>
<dbReference type="PANTHER" id="PTHR14305">
    <property type="entry name" value="E3 UBIQUITIN-PROTEIN LIGASE CCNB1IP1"/>
    <property type="match status" value="1"/>
</dbReference>